<dbReference type="GO" id="GO:0016020">
    <property type="term" value="C:membrane"/>
    <property type="evidence" value="ECO:0007669"/>
    <property type="project" value="UniProtKB-SubCell"/>
</dbReference>
<dbReference type="RefSeq" id="WP_267774713.1">
    <property type="nucleotide sequence ID" value="NZ_JAPNKE010000002.1"/>
</dbReference>
<evidence type="ECO:0000256" key="4">
    <source>
        <dbReference type="ARBA" id="ARBA00022989"/>
    </source>
</evidence>
<organism evidence="7 8">
    <name type="scientific">Nannocystis pusilla</name>
    <dbReference type="NCBI Taxonomy" id="889268"/>
    <lineage>
        <taxon>Bacteria</taxon>
        <taxon>Pseudomonadati</taxon>
        <taxon>Myxococcota</taxon>
        <taxon>Polyangia</taxon>
        <taxon>Nannocystales</taxon>
        <taxon>Nannocystaceae</taxon>
        <taxon>Nannocystis</taxon>
    </lineage>
</organism>
<dbReference type="PANTHER" id="PTHR10057:SF0">
    <property type="entry name" value="TRANSLOCATOR PROTEIN"/>
    <property type="match status" value="1"/>
</dbReference>
<comment type="similarity">
    <text evidence="2">Belongs to the TspO/BZRP family.</text>
</comment>
<evidence type="ECO:0000256" key="1">
    <source>
        <dbReference type="ARBA" id="ARBA00004141"/>
    </source>
</evidence>
<accession>A0A9X3J1T2</accession>
<evidence type="ECO:0000256" key="2">
    <source>
        <dbReference type="ARBA" id="ARBA00007524"/>
    </source>
</evidence>
<feature type="transmembrane region" description="Helical" evidence="6">
    <location>
        <begin position="57"/>
        <end position="77"/>
    </location>
</feature>
<comment type="caution">
    <text evidence="7">The sequence shown here is derived from an EMBL/GenBank/DDBJ whole genome shotgun (WGS) entry which is preliminary data.</text>
</comment>
<dbReference type="FunFam" id="1.20.1260.100:FF:000001">
    <property type="entry name" value="translocator protein 2"/>
    <property type="match status" value="1"/>
</dbReference>
<evidence type="ECO:0000313" key="7">
    <source>
        <dbReference type="EMBL" id="MCY1011440.1"/>
    </source>
</evidence>
<keyword evidence="4 6" id="KW-1133">Transmembrane helix</keyword>
<evidence type="ECO:0000256" key="5">
    <source>
        <dbReference type="ARBA" id="ARBA00023136"/>
    </source>
</evidence>
<keyword evidence="3 6" id="KW-0812">Transmembrane</keyword>
<feature type="transmembrane region" description="Helical" evidence="6">
    <location>
        <begin position="20"/>
        <end position="37"/>
    </location>
</feature>
<evidence type="ECO:0000313" key="8">
    <source>
        <dbReference type="Proteomes" id="UP001150924"/>
    </source>
</evidence>
<feature type="transmembrane region" description="Helical" evidence="6">
    <location>
        <begin position="146"/>
        <end position="164"/>
    </location>
</feature>
<protein>
    <submittedName>
        <fullName evidence="7">Tryptophan-rich sensory protein</fullName>
    </submittedName>
</protein>
<dbReference type="AlphaFoldDB" id="A0A9X3J1T2"/>
<dbReference type="InterPro" id="IPR038330">
    <property type="entry name" value="TspO/MBR-related_sf"/>
</dbReference>
<reference evidence="7" key="1">
    <citation type="submission" date="2022-11" db="EMBL/GenBank/DDBJ databases">
        <title>Minimal conservation of predation-associated metabolite biosynthetic gene clusters underscores biosynthetic potential of Myxococcota including descriptions for ten novel species: Archangium lansinium sp. nov., Myxococcus landrumus sp. nov., Nannocystis bai.</title>
        <authorList>
            <person name="Ahearne A."/>
            <person name="Stevens C."/>
            <person name="Phillips K."/>
        </authorList>
    </citation>
    <scope>NUCLEOTIDE SEQUENCE</scope>
    <source>
        <strain evidence="7">Na p29</strain>
    </source>
</reference>
<dbReference type="Gene3D" id="1.20.1260.100">
    <property type="entry name" value="TspO/MBR protein"/>
    <property type="match status" value="1"/>
</dbReference>
<evidence type="ECO:0000256" key="6">
    <source>
        <dbReference type="SAM" id="Phobius"/>
    </source>
</evidence>
<gene>
    <name evidence="7" type="ORF">OV079_38950</name>
</gene>
<feature type="transmembrane region" description="Helical" evidence="6">
    <location>
        <begin position="84"/>
        <end position="102"/>
    </location>
</feature>
<name>A0A9X3J1T2_9BACT</name>
<evidence type="ECO:0000256" key="3">
    <source>
        <dbReference type="ARBA" id="ARBA00022692"/>
    </source>
</evidence>
<dbReference type="PANTHER" id="PTHR10057">
    <property type="entry name" value="PERIPHERAL-TYPE BENZODIAZEPINE RECEPTOR"/>
    <property type="match status" value="1"/>
</dbReference>
<keyword evidence="5 6" id="KW-0472">Membrane</keyword>
<sequence>MPIALSLALMQHRRLSPLSLLFWIGVAYVPALSGYFFGPDRWYHRLHKPDWTPPDSVFGPVWLTLYATMGLSIYMVARKDKHPLVPWAIGLFFLNLLLNAAWSPLFFGLHRPDLSLVCVGVQWFALMSMTRAFFKIRPAAGLLQIPHLLWVSFAFALNAAIWNLNR</sequence>
<dbReference type="Pfam" id="PF03073">
    <property type="entry name" value="TspO_MBR"/>
    <property type="match status" value="1"/>
</dbReference>
<dbReference type="CDD" id="cd15904">
    <property type="entry name" value="TSPO_MBR"/>
    <property type="match status" value="1"/>
</dbReference>
<dbReference type="InterPro" id="IPR004307">
    <property type="entry name" value="TspO_MBR"/>
</dbReference>
<dbReference type="GO" id="GO:0033013">
    <property type="term" value="P:tetrapyrrole metabolic process"/>
    <property type="evidence" value="ECO:0007669"/>
    <property type="project" value="UniProtKB-ARBA"/>
</dbReference>
<dbReference type="PIRSF" id="PIRSF005859">
    <property type="entry name" value="PBR"/>
    <property type="match status" value="1"/>
</dbReference>
<keyword evidence="8" id="KW-1185">Reference proteome</keyword>
<dbReference type="EMBL" id="JAPNKE010000002">
    <property type="protein sequence ID" value="MCY1011440.1"/>
    <property type="molecule type" value="Genomic_DNA"/>
</dbReference>
<comment type="subcellular location">
    <subcellularLocation>
        <location evidence="1">Membrane</location>
        <topology evidence="1">Multi-pass membrane protein</topology>
    </subcellularLocation>
</comment>
<proteinExistence type="inferred from homology"/>
<dbReference type="Proteomes" id="UP001150924">
    <property type="component" value="Unassembled WGS sequence"/>
</dbReference>